<dbReference type="PANTHER" id="PTHR30204:SF58">
    <property type="entry name" value="HTH-TYPE TRANSCRIPTIONAL REGULATOR YFMP"/>
    <property type="match status" value="1"/>
</dbReference>
<proteinExistence type="predicted"/>
<evidence type="ECO:0000313" key="4">
    <source>
        <dbReference type="EMBL" id="QHN38359.1"/>
    </source>
</evidence>
<dbReference type="GO" id="GO:0003677">
    <property type="term" value="F:DNA binding"/>
    <property type="evidence" value="ECO:0007669"/>
    <property type="project" value="UniProtKB-KW"/>
</dbReference>
<dbReference type="AlphaFoldDB" id="A0A857LIE1"/>
<dbReference type="SMART" id="SM00422">
    <property type="entry name" value="HTH_MERR"/>
    <property type="match status" value="1"/>
</dbReference>
<feature type="compositionally biased region" description="Basic and acidic residues" evidence="3">
    <location>
        <begin position="1"/>
        <end position="16"/>
    </location>
</feature>
<gene>
    <name evidence="4" type="ORF">GII30_03455</name>
</gene>
<dbReference type="Gene3D" id="1.10.1660.10">
    <property type="match status" value="1"/>
</dbReference>
<dbReference type="NCBIfam" id="NF047375">
    <property type="entry name" value="HeatShock_HspR"/>
    <property type="match status" value="1"/>
</dbReference>
<feature type="compositionally biased region" description="Low complexity" evidence="3">
    <location>
        <begin position="154"/>
        <end position="169"/>
    </location>
</feature>
<name>A0A857LIE1_9ACTN</name>
<dbReference type="InterPro" id="IPR009061">
    <property type="entry name" value="DNA-bd_dom_put_sf"/>
</dbReference>
<organism evidence="4">
    <name type="scientific">Gordonia amarae</name>
    <dbReference type="NCBI Taxonomy" id="36821"/>
    <lineage>
        <taxon>Bacteria</taxon>
        <taxon>Bacillati</taxon>
        <taxon>Actinomycetota</taxon>
        <taxon>Actinomycetes</taxon>
        <taxon>Mycobacteriales</taxon>
        <taxon>Gordoniaceae</taxon>
        <taxon>Gordonia</taxon>
    </lineage>
</organism>
<dbReference type="PROSITE" id="PS50937">
    <property type="entry name" value="HTH_MERR_2"/>
    <property type="match status" value="1"/>
</dbReference>
<dbReference type="EMBL" id="CP045810">
    <property type="protein sequence ID" value="QHN38359.1"/>
    <property type="molecule type" value="Genomic_DNA"/>
</dbReference>
<dbReference type="InterPro" id="IPR000551">
    <property type="entry name" value="MerR-type_HTH_dom"/>
</dbReference>
<feature type="region of interest" description="Disordered" evidence="3">
    <location>
        <begin position="135"/>
        <end position="169"/>
    </location>
</feature>
<feature type="region of interest" description="Disordered" evidence="3">
    <location>
        <begin position="1"/>
        <end position="20"/>
    </location>
</feature>
<keyword evidence="2" id="KW-0175">Coiled coil</keyword>
<dbReference type="InterPro" id="IPR047057">
    <property type="entry name" value="MerR_fam"/>
</dbReference>
<dbReference type="PANTHER" id="PTHR30204">
    <property type="entry name" value="REDOX-CYCLING DRUG-SENSING TRANSCRIPTIONAL ACTIVATOR SOXR"/>
    <property type="match status" value="1"/>
</dbReference>
<accession>A0A857LIE1</accession>
<keyword evidence="1" id="KW-0238">DNA-binding</keyword>
<feature type="coiled-coil region" evidence="2">
    <location>
        <begin position="95"/>
        <end position="122"/>
    </location>
</feature>
<dbReference type="SUPFAM" id="SSF46955">
    <property type="entry name" value="Putative DNA-binding domain"/>
    <property type="match status" value="1"/>
</dbReference>
<evidence type="ECO:0000256" key="1">
    <source>
        <dbReference type="ARBA" id="ARBA00023125"/>
    </source>
</evidence>
<sequence length="169" mass="18581">MNTHSGDERAARDSASGREGINAGDSTAVFMISVAAELAGMHAQTLRTYDRLGLVTPQRTSGGGRRYSSRDVELLREIQRLSQEEGVNLAGIKRIIDLSNQVDALRVRVGELTEELERSRSRRGRELVPVPRTSALVVWQPRRRRPDHGRSNRSEGQSGPEGQPGSPDA</sequence>
<dbReference type="CDD" id="cd04766">
    <property type="entry name" value="HTH_HspR"/>
    <property type="match status" value="1"/>
</dbReference>
<dbReference type="GO" id="GO:0003700">
    <property type="term" value="F:DNA-binding transcription factor activity"/>
    <property type="evidence" value="ECO:0007669"/>
    <property type="project" value="InterPro"/>
</dbReference>
<reference evidence="4" key="1">
    <citation type="journal article" date="2021" name="Nat. Microbiol.">
        <title>Cocultivation of an ultrasmall environmental parasitic bacterium with lytic ability against bacteria associated with wastewater foams.</title>
        <authorList>
            <person name="Batinovic S."/>
            <person name="Rose J.J.A."/>
            <person name="Ratcliffe J."/>
            <person name="Seviour R.J."/>
            <person name="Petrovski S."/>
        </authorList>
    </citation>
    <scope>NUCLEOTIDE SEQUENCE</scope>
    <source>
        <strain evidence="4">CON44</strain>
    </source>
</reference>
<protein>
    <submittedName>
        <fullName evidence="4">MerR family transcriptional regulator</fullName>
    </submittedName>
</protein>
<dbReference type="FunFam" id="1.10.1660.10:FF:000008">
    <property type="entry name" value="Heat shock transcriptional regulator"/>
    <property type="match status" value="1"/>
</dbReference>
<dbReference type="Pfam" id="PF13411">
    <property type="entry name" value="MerR_1"/>
    <property type="match status" value="1"/>
</dbReference>
<evidence type="ECO:0000256" key="3">
    <source>
        <dbReference type="SAM" id="MobiDB-lite"/>
    </source>
</evidence>
<evidence type="ECO:0000256" key="2">
    <source>
        <dbReference type="SAM" id="Coils"/>
    </source>
</evidence>